<gene>
    <name evidence="7" type="ORF">H9661_10740</name>
</gene>
<dbReference type="PROSITE" id="PS01037">
    <property type="entry name" value="SBP_BACTERIAL_1"/>
    <property type="match status" value="1"/>
</dbReference>
<dbReference type="CDD" id="cd13586">
    <property type="entry name" value="PBP2_Maltose_binding_like"/>
    <property type="match status" value="1"/>
</dbReference>
<keyword evidence="6" id="KW-1003">Cell membrane</keyword>
<dbReference type="InterPro" id="IPR006061">
    <property type="entry name" value="SBP_1_CS"/>
</dbReference>
<dbReference type="Proteomes" id="UP000627781">
    <property type="component" value="Unassembled WGS sequence"/>
</dbReference>
<dbReference type="RefSeq" id="WP_143315863.1">
    <property type="nucleotide sequence ID" value="NZ_JACSRA010000015.1"/>
</dbReference>
<comment type="subcellular location">
    <subcellularLocation>
        <location evidence="6">Cell membrane</location>
        <topology evidence="6">Lipid-anchor</topology>
    </subcellularLocation>
</comment>
<evidence type="ECO:0000313" key="7">
    <source>
        <dbReference type="EMBL" id="MBD7911836.1"/>
    </source>
</evidence>
<dbReference type="PRINTS" id="PR00181">
    <property type="entry name" value="MALTOSEBP"/>
</dbReference>
<keyword evidence="6" id="KW-0449">Lipoprotein</keyword>
<accession>A0ABR8PUJ1</accession>
<comment type="similarity">
    <text evidence="1 6">Belongs to the bacterial solute-binding protein 1 family.</text>
</comment>
<feature type="chain" id="PRO_5044962441" description="Maltodextrin-binding protein" evidence="6">
    <location>
        <begin position="22"/>
        <end position="400"/>
    </location>
</feature>
<comment type="caution">
    <text evidence="7">The sequence shown here is derived from an EMBL/GenBank/DDBJ whole genome shotgun (WGS) entry which is preliminary data.</text>
</comment>
<name>A0ABR8PUJ1_9CLOT</name>
<dbReference type="SUPFAM" id="SSF53850">
    <property type="entry name" value="Periplasmic binding protein-like II"/>
    <property type="match status" value="1"/>
</dbReference>
<keyword evidence="6" id="KW-0472">Membrane</keyword>
<dbReference type="Gene3D" id="3.40.190.10">
    <property type="entry name" value="Periplasmic binding protein-like II"/>
    <property type="match status" value="2"/>
</dbReference>
<keyword evidence="4 6" id="KW-0732">Signal</keyword>
<proteinExistence type="inferred from homology"/>
<evidence type="ECO:0000256" key="2">
    <source>
        <dbReference type="ARBA" id="ARBA00022448"/>
    </source>
</evidence>
<dbReference type="Pfam" id="PF13416">
    <property type="entry name" value="SBP_bac_8"/>
    <property type="match status" value="1"/>
</dbReference>
<feature type="signal peptide" evidence="6">
    <location>
        <begin position="1"/>
        <end position="21"/>
    </location>
</feature>
<dbReference type="InterPro" id="IPR006060">
    <property type="entry name" value="Maltose/Cyclodextrin-bd"/>
</dbReference>
<evidence type="ECO:0000256" key="5">
    <source>
        <dbReference type="ARBA" id="ARBA00030303"/>
    </source>
</evidence>
<evidence type="ECO:0000256" key="6">
    <source>
        <dbReference type="RuleBase" id="RU365005"/>
    </source>
</evidence>
<keyword evidence="2 6" id="KW-0813">Transport</keyword>
<evidence type="ECO:0000256" key="1">
    <source>
        <dbReference type="ARBA" id="ARBA00008520"/>
    </source>
</evidence>
<dbReference type="EMBL" id="JACSRA010000015">
    <property type="protein sequence ID" value="MBD7911836.1"/>
    <property type="molecule type" value="Genomic_DNA"/>
</dbReference>
<dbReference type="PANTHER" id="PTHR30061:SF50">
    <property type="entry name" value="MALTOSE_MALTODEXTRIN-BINDING PERIPLASMIC PROTEIN"/>
    <property type="match status" value="1"/>
</dbReference>
<dbReference type="PROSITE" id="PS51257">
    <property type="entry name" value="PROKAR_LIPOPROTEIN"/>
    <property type="match status" value="1"/>
</dbReference>
<keyword evidence="8" id="KW-1185">Reference proteome</keyword>
<sequence>MSKRTKIVAIIMATMMTIGLAGCGGSKSSGKEKLTVWSHLKPGENDEIQKLASDWGEKNNFEVKVVEDSGKMQDYKEAANSPSGPDVYYGSPHDNLGAFQKADLLEEVPSGMINESDYTAKNVIDAVTINGKKYGIPIAQEAIGLFYNKKLVKEAPKTMEEVVSIGKEKGFKFNVTDFYLTYGLITSDGGYIFKNNNGTLDTKDIGLNTPGTVAGYQFIRDLVTKEKLMTADINDDIAKDEFKQGKTAFYISGPWNVKEVKDAGIDLGVCAIPTLKGKTVTPFLGVQTAFVNKNSTKQEKAWDLIKYLNENNTEILVDKGNRIPVTKSGQDSDVFKNNTNISVFAESAKNAIPMPNIPEVQAIWDPAKNNIKSMIAGDLDAQTTAKNIYDQVVEGIKQMK</sequence>
<protein>
    <recommendedName>
        <fullName evidence="5 6">Maltodextrin-binding protein</fullName>
    </recommendedName>
</protein>
<reference evidence="7 8" key="1">
    <citation type="submission" date="2020-08" db="EMBL/GenBank/DDBJ databases">
        <title>A Genomic Blueprint of the Chicken Gut Microbiome.</title>
        <authorList>
            <person name="Gilroy R."/>
            <person name="Ravi A."/>
            <person name="Getino M."/>
            <person name="Pursley I."/>
            <person name="Horton D.L."/>
            <person name="Alikhan N.-F."/>
            <person name="Baker D."/>
            <person name="Gharbi K."/>
            <person name="Hall N."/>
            <person name="Watson M."/>
            <person name="Adriaenssens E.M."/>
            <person name="Foster-Nyarko E."/>
            <person name="Jarju S."/>
            <person name="Secka A."/>
            <person name="Antonio M."/>
            <person name="Oren A."/>
            <person name="Chaudhuri R."/>
            <person name="La Ragione R.M."/>
            <person name="Hildebrand F."/>
            <person name="Pallen M.J."/>
        </authorList>
    </citation>
    <scope>NUCLEOTIDE SEQUENCE [LARGE SCALE GENOMIC DNA]</scope>
    <source>
        <strain evidence="7 8">Sa3CVN1</strain>
    </source>
</reference>
<keyword evidence="3 6" id="KW-0762">Sugar transport</keyword>
<evidence type="ECO:0000313" key="8">
    <source>
        <dbReference type="Proteomes" id="UP000627781"/>
    </source>
</evidence>
<evidence type="ECO:0000256" key="4">
    <source>
        <dbReference type="ARBA" id="ARBA00022729"/>
    </source>
</evidence>
<organism evidence="7 8">
    <name type="scientific">Clostridium cibarium</name>
    <dbReference type="NCBI Taxonomy" id="2762247"/>
    <lineage>
        <taxon>Bacteria</taxon>
        <taxon>Bacillati</taxon>
        <taxon>Bacillota</taxon>
        <taxon>Clostridia</taxon>
        <taxon>Eubacteriales</taxon>
        <taxon>Clostridiaceae</taxon>
        <taxon>Clostridium</taxon>
    </lineage>
</organism>
<dbReference type="PANTHER" id="PTHR30061">
    <property type="entry name" value="MALTOSE-BINDING PERIPLASMIC PROTEIN"/>
    <property type="match status" value="1"/>
</dbReference>
<dbReference type="InterPro" id="IPR006059">
    <property type="entry name" value="SBP"/>
</dbReference>
<evidence type="ECO:0000256" key="3">
    <source>
        <dbReference type="ARBA" id="ARBA00022597"/>
    </source>
</evidence>